<dbReference type="GO" id="GO:0008270">
    <property type="term" value="F:zinc ion binding"/>
    <property type="evidence" value="ECO:0007669"/>
    <property type="project" value="InterPro"/>
</dbReference>
<dbReference type="GO" id="GO:0006357">
    <property type="term" value="P:regulation of transcription by RNA polymerase II"/>
    <property type="evidence" value="ECO:0007669"/>
    <property type="project" value="TreeGrafter"/>
</dbReference>
<dbReference type="PANTHER" id="PTHR39147:SF1">
    <property type="entry name" value="PROTEIN SPT21"/>
    <property type="match status" value="1"/>
</dbReference>
<dbReference type="InterPro" id="IPR013088">
    <property type="entry name" value="Znf_NHR/GATA"/>
</dbReference>
<dbReference type="InterPro" id="IPR042403">
    <property type="entry name" value="Spt21/Ams2"/>
</dbReference>
<feature type="region of interest" description="Disordered" evidence="1">
    <location>
        <begin position="364"/>
        <end position="509"/>
    </location>
</feature>
<feature type="region of interest" description="Disordered" evidence="1">
    <location>
        <begin position="575"/>
        <end position="672"/>
    </location>
</feature>
<feature type="region of interest" description="Disordered" evidence="1">
    <location>
        <begin position="1073"/>
        <end position="1144"/>
    </location>
</feature>
<dbReference type="SUPFAM" id="SSF57716">
    <property type="entry name" value="Glucocorticoid receptor-like (DNA-binding domain)"/>
    <property type="match status" value="1"/>
</dbReference>
<proteinExistence type="predicted"/>
<protein>
    <recommendedName>
        <fullName evidence="2">Ams2/SPT21 N-terminal domain-containing protein</fullName>
    </recommendedName>
</protein>
<feature type="compositionally biased region" description="Polar residues" evidence="1">
    <location>
        <begin position="935"/>
        <end position="948"/>
    </location>
</feature>
<dbReference type="AlphaFoldDB" id="A0A2J6S632"/>
<feature type="compositionally biased region" description="Low complexity" evidence="1">
    <location>
        <begin position="1106"/>
        <end position="1123"/>
    </location>
</feature>
<feature type="region of interest" description="Disordered" evidence="1">
    <location>
        <begin position="1241"/>
        <end position="1275"/>
    </location>
</feature>
<dbReference type="Proteomes" id="UP000235786">
    <property type="component" value="Unassembled WGS sequence"/>
</dbReference>
<reference evidence="3 4" key="1">
    <citation type="submission" date="2016-04" db="EMBL/GenBank/DDBJ databases">
        <title>A degradative enzymes factory behind the ericoid mycorrhizal symbiosis.</title>
        <authorList>
            <consortium name="DOE Joint Genome Institute"/>
            <person name="Martino E."/>
            <person name="Morin E."/>
            <person name="Grelet G."/>
            <person name="Kuo A."/>
            <person name="Kohler A."/>
            <person name="Daghino S."/>
            <person name="Barry K."/>
            <person name="Choi C."/>
            <person name="Cichocki N."/>
            <person name="Clum A."/>
            <person name="Copeland A."/>
            <person name="Hainaut M."/>
            <person name="Haridas S."/>
            <person name="Labutti K."/>
            <person name="Lindquist E."/>
            <person name="Lipzen A."/>
            <person name="Khouja H.-R."/>
            <person name="Murat C."/>
            <person name="Ohm R."/>
            <person name="Olson A."/>
            <person name="Spatafora J."/>
            <person name="Veneault-Fourrey C."/>
            <person name="Henrissat B."/>
            <person name="Grigoriev I."/>
            <person name="Martin F."/>
            <person name="Perotto S."/>
        </authorList>
    </citation>
    <scope>NUCLEOTIDE SEQUENCE [LARGE SCALE GENOMIC DNA]</scope>
    <source>
        <strain evidence="3 4">F</strain>
    </source>
</reference>
<feature type="compositionally biased region" description="Low complexity" evidence="1">
    <location>
        <begin position="280"/>
        <end position="291"/>
    </location>
</feature>
<feature type="compositionally biased region" description="Pro residues" evidence="1">
    <location>
        <begin position="1"/>
        <end position="11"/>
    </location>
</feature>
<evidence type="ECO:0000259" key="2">
    <source>
        <dbReference type="Pfam" id="PF25823"/>
    </source>
</evidence>
<feature type="compositionally biased region" description="Basic residues" evidence="1">
    <location>
        <begin position="292"/>
        <end position="302"/>
    </location>
</feature>
<feature type="compositionally biased region" description="Acidic residues" evidence="1">
    <location>
        <begin position="1258"/>
        <end position="1275"/>
    </location>
</feature>
<name>A0A2J6S632_HYAVF</name>
<dbReference type="EMBL" id="KZ613939">
    <property type="protein sequence ID" value="PMD46213.1"/>
    <property type="molecule type" value="Genomic_DNA"/>
</dbReference>
<dbReference type="GO" id="GO:0030466">
    <property type="term" value="P:silent mating-type cassette heterochromatin formation"/>
    <property type="evidence" value="ECO:0007669"/>
    <property type="project" value="TreeGrafter"/>
</dbReference>
<feature type="region of interest" description="Disordered" evidence="1">
    <location>
        <begin position="852"/>
        <end position="956"/>
    </location>
</feature>
<sequence>MSSPAGMPPGFTPWQNTQPQPPPVAPDNVANEDGVSVRPMRLKVLYTFDDQNKTNCLARWPHVLDIQTVAMDETASIGVIELKTCIQAIVQCSPELLSRLGQDYTVYAYDYSEYDNPLVGQGMLSWALAAASPTPGAPAQQSRQLITGRVCKNILGIFSNGVKETLEVKLRLVPVPTVLQSEYMNTMEKYRGLNQAPSNAFDANEWSSFLQSNPNMPQMPNKITIPQSSNISQRDGMSMEVVNQLLSPHLQQQPNRDPFNQMDTGNQGNDDKGNTTAGGKPKASSRPSSRASVKRPRARKPKAATAAGGNTSGYEEGTDGDDGPAPKRRAKVTKADKNINSPFAGEPDSLRVAASTAGSLRLFRPIAMSPHPQPGAGSHLQEIPRAPTPVPQLPNQHAHRDRAPSQSALRRDSIVSQVEQQSQPHVSPYSLLRPEDQVRYSIESAGPSPERNPSPVDTPPDIGSSPPLMRTRPPSLIRSSPPCPSSPLLPEMPRTDSGFMSGSLEDLFGEDDETMNNEKEVELPAHNQNRSGRRISTPLEEAHQGFAIQEVNPGPMDLLPTRMPVIEHPKQIESKARAAISRAGSVMSEDGQVLPPLKNNKPASRRPTITDAQRAPTQRPKSQTPTVDPIPVDNRASGYEFPPSDVQQGLQQQQSAQTAPPPVAPRPRSGSRMMVRTASMGSLTLPAIPASDPALPPSNLQRSQTWSEVPHSMTEAPMPPVPDMTSMSQMPNGSNIPSFNRALTAKKASIKQKLELAIANGEMPPFCSNCGAIETSTWRKAWSQEHKGEPGYYEYSDEPGRVTAVIVLSRDEQGKPTSYQIIKKFLLQEENQDDFKEFLLCNPCGIWMSKYKTQRPESRWESTPQDRPANGQKKRPTQRPSKPKNSQNQNIMMPTSEANFPPSEANFPPSEANFPQSEANHPQYESMGPPEGISPSDTTGMQGSQPQGDGQRRGSIRPMKRINAMTSDAASAALRRAIKSSPARWAGTQHSPIDVEDDMGSTRRLLFPSPRKDGSPKVLGEITTNVVTIATTFHSPKEQMVETQNKENCPPAIEADDVDAELLRLFEEEMAKGGEIARPSTPTGKSPPTNPFKTPTRQTPSHRPVTRSVSRSIRSARSAKSPSQLLTFTRTPSQTPGVRRSPRHHDHVFESPFTATLNQLMSEANNQQTSPARNGMELDFGTLPPLPNINQNQNMDMNFSLEDFFSTDVPMPSSPPRMFNLYEDPAAMANINWEEFGKFGPKDLDKSGEEVVVKHEEDETMDLGDDSEGGEEQQA</sequence>
<dbReference type="Gene3D" id="3.30.50.10">
    <property type="entry name" value="Erythroid Transcription Factor GATA-1, subunit A"/>
    <property type="match status" value="1"/>
</dbReference>
<feature type="compositionally biased region" description="Polar residues" evidence="1">
    <location>
        <begin position="878"/>
        <end position="898"/>
    </location>
</feature>
<gene>
    <name evidence="3" type="ORF">L207DRAFT_417649</name>
</gene>
<feature type="region of interest" description="Disordered" evidence="1">
    <location>
        <begin position="251"/>
        <end position="351"/>
    </location>
</feature>
<dbReference type="Pfam" id="PF25823">
    <property type="entry name" value="Ams2-SPT21_N"/>
    <property type="match status" value="1"/>
</dbReference>
<evidence type="ECO:0000313" key="3">
    <source>
        <dbReference type="EMBL" id="PMD46213.1"/>
    </source>
</evidence>
<keyword evidence="4" id="KW-1185">Reference proteome</keyword>
<feature type="region of interest" description="Disordered" evidence="1">
    <location>
        <begin position="1"/>
        <end position="32"/>
    </location>
</feature>
<dbReference type="InterPro" id="IPR057725">
    <property type="entry name" value="Ams2-SPT21_N"/>
</dbReference>
<feature type="compositionally biased region" description="Basic and acidic residues" evidence="1">
    <location>
        <begin position="1241"/>
        <end position="1257"/>
    </location>
</feature>
<accession>A0A2J6S632</accession>
<feature type="compositionally biased region" description="Low complexity" evidence="1">
    <location>
        <begin position="642"/>
        <end position="658"/>
    </location>
</feature>
<feature type="compositionally biased region" description="Polar residues" evidence="1">
    <location>
        <begin position="615"/>
        <end position="626"/>
    </location>
</feature>
<feature type="domain" description="Ams2/SPT21 N-terminal" evidence="2">
    <location>
        <begin position="35"/>
        <end position="175"/>
    </location>
</feature>
<evidence type="ECO:0000313" key="4">
    <source>
        <dbReference type="Proteomes" id="UP000235786"/>
    </source>
</evidence>
<feature type="compositionally biased region" description="Polar residues" evidence="1">
    <location>
        <begin position="1124"/>
        <end position="1136"/>
    </location>
</feature>
<feature type="compositionally biased region" description="Polar residues" evidence="1">
    <location>
        <begin position="208"/>
        <end position="218"/>
    </location>
</feature>
<evidence type="ECO:0000256" key="1">
    <source>
        <dbReference type="SAM" id="MobiDB-lite"/>
    </source>
</evidence>
<dbReference type="GO" id="GO:0000183">
    <property type="term" value="P:rDNA heterochromatin formation"/>
    <property type="evidence" value="ECO:0007669"/>
    <property type="project" value="TreeGrafter"/>
</dbReference>
<dbReference type="PANTHER" id="PTHR39147">
    <property type="entry name" value="PROTEIN SPT21"/>
    <property type="match status" value="1"/>
</dbReference>
<feature type="compositionally biased region" description="Polar residues" evidence="1">
    <location>
        <begin position="1080"/>
        <end position="1101"/>
    </location>
</feature>
<feature type="compositionally biased region" description="Polar residues" evidence="1">
    <location>
        <begin position="404"/>
        <end position="425"/>
    </location>
</feature>
<feature type="region of interest" description="Disordered" evidence="1">
    <location>
        <begin position="208"/>
        <end position="232"/>
    </location>
</feature>
<organism evidence="3 4">
    <name type="scientific">Hyaloscypha variabilis (strain UAMH 11265 / GT02V1 / F)</name>
    <name type="common">Meliniomyces variabilis</name>
    <dbReference type="NCBI Taxonomy" id="1149755"/>
    <lineage>
        <taxon>Eukaryota</taxon>
        <taxon>Fungi</taxon>
        <taxon>Dikarya</taxon>
        <taxon>Ascomycota</taxon>
        <taxon>Pezizomycotina</taxon>
        <taxon>Leotiomycetes</taxon>
        <taxon>Helotiales</taxon>
        <taxon>Hyaloscyphaceae</taxon>
        <taxon>Hyaloscypha</taxon>
        <taxon>Hyaloscypha variabilis</taxon>
    </lineage>
</organism>
<dbReference type="OrthoDB" id="3199820at2759"/>